<proteinExistence type="predicted"/>
<dbReference type="EMBL" id="JAFLNC010000001">
    <property type="protein sequence ID" value="MBO0332370.1"/>
    <property type="molecule type" value="Genomic_DNA"/>
</dbReference>
<evidence type="ECO:0000259" key="1">
    <source>
        <dbReference type="PROSITE" id="PS50006"/>
    </source>
</evidence>
<dbReference type="RefSeq" id="WP_207041546.1">
    <property type="nucleotide sequence ID" value="NZ_JAFLNC010000001.1"/>
</dbReference>
<dbReference type="SUPFAM" id="SSF141371">
    <property type="entry name" value="PilZ domain-like"/>
    <property type="match status" value="1"/>
</dbReference>
<comment type="caution">
    <text evidence="2">The sequence shown here is derived from an EMBL/GenBank/DDBJ whole genome shotgun (WGS) entry which is preliminary data.</text>
</comment>
<dbReference type="InterPro" id="IPR000253">
    <property type="entry name" value="FHA_dom"/>
</dbReference>
<dbReference type="Gene3D" id="2.40.10.220">
    <property type="entry name" value="predicted glycosyltransferase like domains"/>
    <property type="match status" value="1"/>
</dbReference>
<dbReference type="Proteomes" id="UP000664761">
    <property type="component" value="Unassembled WGS sequence"/>
</dbReference>
<organism evidence="2 3">
    <name type="scientific">Sneathiella sedimenti</name>
    <dbReference type="NCBI Taxonomy" id="2816034"/>
    <lineage>
        <taxon>Bacteria</taxon>
        <taxon>Pseudomonadati</taxon>
        <taxon>Pseudomonadota</taxon>
        <taxon>Alphaproteobacteria</taxon>
        <taxon>Sneathiellales</taxon>
        <taxon>Sneathiellaceae</taxon>
        <taxon>Sneathiella</taxon>
    </lineage>
</organism>
<keyword evidence="3" id="KW-1185">Reference proteome</keyword>
<sequence>MIIAKDIKKMLRALEVESDHIKTGTAADRRYRRADVTWSATIRAERGHACLHEEEREVSGIIRDISANGARIDVDGLFFEKNNLLLQTTQLGAIRCDLVWRRGNKIGLQFSEDPRKIHKKLQELIPGFDTLNP</sequence>
<accession>A0ABS3F1I2</accession>
<reference evidence="2 3" key="1">
    <citation type="submission" date="2021-03" db="EMBL/GenBank/DDBJ databases">
        <title>Sneathiella sp. CAU 1612 isolated from Kang Won-do.</title>
        <authorList>
            <person name="Kim W."/>
        </authorList>
    </citation>
    <scope>NUCLEOTIDE SEQUENCE [LARGE SCALE GENOMIC DNA]</scope>
    <source>
        <strain evidence="2 3">CAU 1612</strain>
    </source>
</reference>
<protein>
    <submittedName>
        <fullName evidence="2">PilZ domain-containing protein</fullName>
    </submittedName>
</protein>
<evidence type="ECO:0000313" key="3">
    <source>
        <dbReference type="Proteomes" id="UP000664761"/>
    </source>
</evidence>
<evidence type="ECO:0000313" key="2">
    <source>
        <dbReference type="EMBL" id="MBO0332370.1"/>
    </source>
</evidence>
<dbReference type="Pfam" id="PF07238">
    <property type="entry name" value="PilZ"/>
    <property type="match status" value="1"/>
</dbReference>
<dbReference type="PROSITE" id="PS50006">
    <property type="entry name" value="FHA_DOMAIN"/>
    <property type="match status" value="1"/>
</dbReference>
<feature type="domain" description="FHA" evidence="1">
    <location>
        <begin position="21"/>
        <end position="77"/>
    </location>
</feature>
<gene>
    <name evidence="2" type="ORF">J0X12_02010</name>
</gene>
<dbReference type="InterPro" id="IPR009875">
    <property type="entry name" value="PilZ_domain"/>
</dbReference>
<name>A0ABS3F1I2_9PROT</name>